<proteinExistence type="predicted"/>
<keyword evidence="5" id="KW-1185">Reference proteome</keyword>
<dbReference type="InterPro" id="IPR011001">
    <property type="entry name" value="Saposin-like"/>
</dbReference>
<keyword evidence="2" id="KW-0732">Signal</keyword>
<dbReference type="Gene3D" id="1.10.225.10">
    <property type="entry name" value="Saposin-like"/>
    <property type="match status" value="1"/>
</dbReference>
<dbReference type="InterPro" id="IPR038847">
    <property type="entry name" value="Granulysin-like"/>
</dbReference>
<feature type="signal peptide" evidence="2">
    <location>
        <begin position="1"/>
        <end position="20"/>
    </location>
</feature>
<evidence type="ECO:0000256" key="2">
    <source>
        <dbReference type="SAM" id="SignalP"/>
    </source>
</evidence>
<keyword evidence="1" id="KW-1015">Disulfide bond</keyword>
<dbReference type="GO" id="GO:0042742">
    <property type="term" value="P:defense response to bacterium"/>
    <property type="evidence" value="ECO:0007669"/>
    <property type="project" value="Ensembl"/>
</dbReference>
<reference evidence="4" key="2">
    <citation type="submission" date="2025-09" db="UniProtKB">
        <authorList>
            <consortium name="Ensembl"/>
        </authorList>
    </citation>
    <scope>IDENTIFICATION</scope>
</reference>
<feature type="chain" id="PRO_5014396559" evidence="2">
    <location>
        <begin position="21"/>
        <end position="172"/>
    </location>
</feature>
<dbReference type="GO" id="GO:0006968">
    <property type="term" value="P:cellular defense response"/>
    <property type="evidence" value="ECO:0007669"/>
    <property type="project" value="Ensembl"/>
</dbReference>
<dbReference type="Proteomes" id="UP000233040">
    <property type="component" value="Unassembled WGS sequence"/>
</dbReference>
<dbReference type="GO" id="GO:0031640">
    <property type="term" value="P:killing of cells of another organism"/>
    <property type="evidence" value="ECO:0007669"/>
    <property type="project" value="Ensembl"/>
</dbReference>
<feature type="domain" description="Saposin B-type" evidence="3">
    <location>
        <begin position="89"/>
        <end position="169"/>
    </location>
</feature>
<evidence type="ECO:0000259" key="3">
    <source>
        <dbReference type="PROSITE" id="PS50015"/>
    </source>
</evidence>
<evidence type="ECO:0000313" key="5">
    <source>
        <dbReference type="Proteomes" id="UP000233040"/>
    </source>
</evidence>
<sequence length="172" mass="19189">MATWALLLLAAMLLGNPGLGVSVSPKGKDTLVRESGFGWAIWMEGLVVSRLSPESHDLATAHLGDKEQSCPCLALEDPQGDLFTKTQMLGFRCKTCLRMIQTLKDMVKEPTEEDISDAATRLCKKVKSRWRDFCLKTVRKYLGRIIQDIMGRKTAQEICVDIRMCKPSMGPL</sequence>
<dbReference type="InterPro" id="IPR008139">
    <property type="entry name" value="SaposinB_dom"/>
</dbReference>
<reference evidence="4" key="1">
    <citation type="submission" date="2025-08" db="UniProtKB">
        <authorList>
            <consortium name="Ensembl"/>
        </authorList>
    </citation>
    <scope>IDENTIFICATION</scope>
</reference>
<evidence type="ECO:0000256" key="1">
    <source>
        <dbReference type="ARBA" id="ARBA00023157"/>
    </source>
</evidence>
<name>A0A2K5RBN8_CEBIM</name>
<evidence type="ECO:0000313" key="4">
    <source>
        <dbReference type="Ensembl" id="ENSCCAP00000025539.1"/>
    </source>
</evidence>
<dbReference type="Ensembl" id="ENSCCAT00000043062.1">
    <property type="protein sequence ID" value="ENSCCAP00000025539.1"/>
    <property type="gene ID" value="ENSCCAG00000030545.1"/>
</dbReference>
<gene>
    <name evidence="4" type="primary">GNLY</name>
</gene>
<dbReference type="PROSITE" id="PS50015">
    <property type="entry name" value="SAP_B"/>
    <property type="match status" value="1"/>
</dbReference>
<dbReference type="AlphaFoldDB" id="A0A2K5RBN8"/>
<dbReference type="GO" id="GO:0044194">
    <property type="term" value="C:cytolytic granule"/>
    <property type="evidence" value="ECO:0007669"/>
    <property type="project" value="Ensembl"/>
</dbReference>
<dbReference type="PANTHER" id="PTHR15541:SF2">
    <property type="entry name" value="GRANULYSIN"/>
    <property type="match status" value="1"/>
</dbReference>
<dbReference type="GeneTree" id="ENSGT00390000002975"/>
<dbReference type="OMA" id="NGDELCQ"/>
<organism evidence="4 5">
    <name type="scientific">Cebus imitator</name>
    <name type="common">Panamanian white-faced capuchin</name>
    <name type="synonym">Cebus capucinus imitator</name>
    <dbReference type="NCBI Taxonomy" id="2715852"/>
    <lineage>
        <taxon>Eukaryota</taxon>
        <taxon>Metazoa</taxon>
        <taxon>Chordata</taxon>
        <taxon>Craniata</taxon>
        <taxon>Vertebrata</taxon>
        <taxon>Euteleostomi</taxon>
        <taxon>Mammalia</taxon>
        <taxon>Eutheria</taxon>
        <taxon>Euarchontoglires</taxon>
        <taxon>Primates</taxon>
        <taxon>Haplorrhini</taxon>
        <taxon>Platyrrhini</taxon>
        <taxon>Cebidae</taxon>
        <taxon>Cebinae</taxon>
        <taxon>Cebus</taxon>
    </lineage>
</organism>
<accession>A0A2K5RBN8</accession>
<dbReference type="SUPFAM" id="SSF47862">
    <property type="entry name" value="Saposin"/>
    <property type="match status" value="1"/>
</dbReference>
<protein>
    <submittedName>
        <fullName evidence="4">Granulysin</fullName>
    </submittedName>
</protein>
<dbReference type="GO" id="GO:0061844">
    <property type="term" value="P:antimicrobial humoral immune response mediated by antimicrobial peptide"/>
    <property type="evidence" value="ECO:0007669"/>
    <property type="project" value="Ensembl"/>
</dbReference>
<dbReference type="SMART" id="SM00741">
    <property type="entry name" value="SapB"/>
    <property type="match status" value="1"/>
</dbReference>
<dbReference type="PANTHER" id="PTHR15541">
    <property type="entry name" value="GRANULYSIN RELATED"/>
    <property type="match status" value="1"/>
</dbReference>
<dbReference type="STRING" id="9516.ENSCCAP00000025539"/>